<gene>
    <name evidence="2" type="ORF">BU16DRAFT_543035</name>
</gene>
<evidence type="ECO:0000313" key="3">
    <source>
        <dbReference type="Proteomes" id="UP000799750"/>
    </source>
</evidence>
<organism evidence="2 3">
    <name type="scientific">Lophium mytilinum</name>
    <dbReference type="NCBI Taxonomy" id="390894"/>
    <lineage>
        <taxon>Eukaryota</taxon>
        <taxon>Fungi</taxon>
        <taxon>Dikarya</taxon>
        <taxon>Ascomycota</taxon>
        <taxon>Pezizomycotina</taxon>
        <taxon>Dothideomycetes</taxon>
        <taxon>Pleosporomycetidae</taxon>
        <taxon>Mytilinidiales</taxon>
        <taxon>Mytilinidiaceae</taxon>
        <taxon>Lophium</taxon>
    </lineage>
</organism>
<name>A0A6A6QFA7_9PEZI</name>
<dbReference type="Proteomes" id="UP000799750">
    <property type="component" value="Unassembled WGS sequence"/>
</dbReference>
<evidence type="ECO:0000313" key="2">
    <source>
        <dbReference type="EMBL" id="KAF2490726.1"/>
    </source>
</evidence>
<accession>A0A6A6QFA7</accession>
<dbReference type="EMBL" id="MU004196">
    <property type="protein sequence ID" value="KAF2490726.1"/>
    <property type="molecule type" value="Genomic_DNA"/>
</dbReference>
<dbReference type="AlphaFoldDB" id="A0A6A6QFA7"/>
<feature type="compositionally biased region" description="Pro residues" evidence="1">
    <location>
        <begin position="7"/>
        <end position="16"/>
    </location>
</feature>
<evidence type="ECO:0000256" key="1">
    <source>
        <dbReference type="SAM" id="MobiDB-lite"/>
    </source>
</evidence>
<proteinExistence type="predicted"/>
<feature type="region of interest" description="Disordered" evidence="1">
    <location>
        <begin position="1"/>
        <end position="65"/>
    </location>
</feature>
<dbReference type="OrthoDB" id="3722008at2759"/>
<reference evidence="2" key="1">
    <citation type="journal article" date="2020" name="Stud. Mycol.">
        <title>101 Dothideomycetes genomes: a test case for predicting lifestyles and emergence of pathogens.</title>
        <authorList>
            <person name="Haridas S."/>
            <person name="Albert R."/>
            <person name="Binder M."/>
            <person name="Bloem J."/>
            <person name="Labutti K."/>
            <person name="Salamov A."/>
            <person name="Andreopoulos B."/>
            <person name="Baker S."/>
            <person name="Barry K."/>
            <person name="Bills G."/>
            <person name="Bluhm B."/>
            <person name="Cannon C."/>
            <person name="Castanera R."/>
            <person name="Culley D."/>
            <person name="Daum C."/>
            <person name="Ezra D."/>
            <person name="Gonzalez J."/>
            <person name="Henrissat B."/>
            <person name="Kuo A."/>
            <person name="Liang C."/>
            <person name="Lipzen A."/>
            <person name="Lutzoni F."/>
            <person name="Magnuson J."/>
            <person name="Mondo S."/>
            <person name="Nolan M."/>
            <person name="Ohm R."/>
            <person name="Pangilinan J."/>
            <person name="Park H.-J."/>
            <person name="Ramirez L."/>
            <person name="Alfaro M."/>
            <person name="Sun H."/>
            <person name="Tritt A."/>
            <person name="Yoshinaga Y."/>
            <person name="Zwiers L.-H."/>
            <person name="Turgeon B."/>
            <person name="Goodwin S."/>
            <person name="Spatafora J."/>
            <person name="Crous P."/>
            <person name="Grigoriev I."/>
        </authorList>
    </citation>
    <scope>NUCLEOTIDE SEQUENCE</scope>
    <source>
        <strain evidence="2">CBS 269.34</strain>
    </source>
</reference>
<sequence length="219" mass="23342">MIIPSRTPGPPTPPSPGRNGTPSPSLTTPQKRLDPRNLDENQITNSPPLSPSQTQPPHRPYHPLTYLDTPILRAHLQRLERSPDSQADCYRSVIHAILTHSLPAAEHFAVYQREPRGDVAQTDANAGVAVMQLAARPGGDEGVGGSWDAAEERLGRYCGGTGNGSGRVYGVGCVGLGVKFFVADGGVLEGRSGVLDVRDDVEAVVAMFGEMKRCPLGFV</sequence>
<protein>
    <submittedName>
        <fullName evidence="2">Uncharacterized protein</fullName>
    </submittedName>
</protein>
<keyword evidence="3" id="KW-1185">Reference proteome</keyword>